<dbReference type="InterPro" id="IPR003593">
    <property type="entry name" value="AAA+_ATPase"/>
</dbReference>
<protein>
    <submittedName>
        <fullName evidence="3">AAA family ATPase</fullName>
    </submittedName>
</protein>
<evidence type="ECO:0000313" key="3">
    <source>
        <dbReference type="EMBL" id="MBF6298690.1"/>
    </source>
</evidence>
<dbReference type="Pfam" id="PF00004">
    <property type="entry name" value="AAA"/>
    <property type="match status" value="1"/>
</dbReference>
<proteinExistence type="inferred from homology"/>
<dbReference type="InterPro" id="IPR003959">
    <property type="entry name" value="ATPase_AAA_core"/>
</dbReference>
<dbReference type="EMBL" id="JADLQX010000009">
    <property type="protein sequence ID" value="MBF6298690.1"/>
    <property type="molecule type" value="Genomic_DNA"/>
</dbReference>
<keyword evidence="4" id="KW-1185">Reference proteome</keyword>
<organism evidence="3 4">
    <name type="scientific">Nocardia amamiensis</name>
    <dbReference type="NCBI Taxonomy" id="404578"/>
    <lineage>
        <taxon>Bacteria</taxon>
        <taxon>Bacillati</taxon>
        <taxon>Actinomycetota</taxon>
        <taxon>Actinomycetes</taxon>
        <taxon>Mycobacteriales</taxon>
        <taxon>Nocardiaceae</taxon>
        <taxon>Nocardia</taxon>
    </lineage>
</organism>
<gene>
    <name evidence="3" type="ORF">IU459_14230</name>
</gene>
<dbReference type="Pfam" id="PF19347">
    <property type="entry name" value="DUF5925"/>
    <property type="match status" value="1"/>
</dbReference>
<dbReference type="Gene3D" id="3.40.50.300">
    <property type="entry name" value="P-loop containing nucleotide triphosphate hydrolases"/>
    <property type="match status" value="1"/>
</dbReference>
<evidence type="ECO:0000313" key="4">
    <source>
        <dbReference type="Proteomes" id="UP000702209"/>
    </source>
</evidence>
<dbReference type="InterPro" id="IPR050747">
    <property type="entry name" value="Mitochondrial_chaperone_BCS1"/>
</dbReference>
<comment type="similarity">
    <text evidence="1">Belongs to the AAA ATPase family. BCS1 subfamily.</text>
</comment>
<feature type="domain" description="AAA+ ATPase" evidence="2">
    <location>
        <begin position="195"/>
        <end position="332"/>
    </location>
</feature>
<dbReference type="InterPro" id="IPR045969">
    <property type="entry name" value="DUF5925"/>
</dbReference>
<dbReference type="PANTHER" id="PTHR23070">
    <property type="entry name" value="BCS1 AAA-TYPE ATPASE"/>
    <property type="match status" value="1"/>
</dbReference>
<comment type="caution">
    <text evidence="3">The sequence shown here is derived from an EMBL/GenBank/DDBJ whole genome shotgun (WGS) entry which is preliminary data.</text>
</comment>
<accession>A0ABS0CPX1</accession>
<dbReference type="InterPro" id="IPR027417">
    <property type="entry name" value="P-loop_NTPase"/>
</dbReference>
<dbReference type="SUPFAM" id="SSF52540">
    <property type="entry name" value="P-loop containing nucleoside triphosphate hydrolases"/>
    <property type="match status" value="1"/>
</dbReference>
<evidence type="ECO:0000256" key="1">
    <source>
        <dbReference type="ARBA" id="ARBA00007448"/>
    </source>
</evidence>
<sequence>MLGVSARHEPLRLIGPGQPAVDPAERLPWTITVDSTYSVRDAIDALALGPFLRGDQPCARTAHLERVRPDAPLRPARGRVVRTVRDDDSGATLVVGAGWSLRSVRWSGGSALVEVTAVTDALADELLAEAIRDAAAPPEVGETVEMGFWHLHSHGPQRRARSISAPEWSAIRGNYAAEVAAAMDHLMTLTADDVRGRLVLLHGPPGTGKTTALRALARAWGPWCQFDCVLDPEVMFGKPGYLMDVAAGVDGDGGERRWRMLVLEDCDELIRGEAKEAAGQGLSRLLNLTDGMLGQGRDVLVAITTNEDLSRLHPAVTRPGRCLARIEIGRLSAAEASAWLVREGSDTTVAPDGATLAELVVLRDGDVRIDAVARDAVHPGLYL</sequence>
<dbReference type="Proteomes" id="UP000702209">
    <property type="component" value="Unassembled WGS sequence"/>
</dbReference>
<dbReference type="RefSeq" id="WP_195129987.1">
    <property type="nucleotide sequence ID" value="NZ_JADLQX010000009.1"/>
</dbReference>
<dbReference type="SMART" id="SM00382">
    <property type="entry name" value="AAA"/>
    <property type="match status" value="1"/>
</dbReference>
<reference evidence="3 4" key="1">
    <citation type="submission" date="2020-10" db="EMBL/GenBank/DDBJ databases">
        <title>Identification of Nocardia species via Next-generation sequencing and recognition of intraspecies genetic diversity.</title>
        <authorList>
            <person name="Li P."/>
            <person name="Li P."/>
            <person name="Lu B."/>
        </authorList>
    </citation>
    <scope>NUCLEOTIDE SEQUENCE [LARGE SCALE GENOMIC DNA]</scope>
    <source>
        <strain evidence="3 4">BJ06-0157</strain>
    </source>
</reference>
<evidence type="ECO:0000259" key="2">
    <source>
        <dbReference type="SMART" id="SM00382"/>
    </source>
</evidence>
<name>A0ABS0CPX1_9NOCA</name>